<evidence type="ECO:0000256" key="3">
    <source>
        <dbReference type="ARBA" id="ARBA00038157"/>
    </source>
</evidence>
<dbReference type="OrthoDB" id="48988at2759"/>
<dbReference type="AlphaFoldDB" id="A0A438MX97"/>
<dbReference type="Proteomes" id="UP000288859">
    <property type="component" value="Unassembled WGS sequence"/>
</dbReference>
<evidence type="ECO:0000313" key="6">
    <source>
        <dbReference type="Proteomes" id="UP000288859"/>
    </source>
</evidence>
<dbReference type="InterPro" id="IPR050523">
    <property type="entry name" value="AKR_Detox_Biosynth"/>
</dbReference>
<proteinExistence type="inferred from homology"/>
<comment type="similarity">
    <text evidence="3">Belongs to the aldo/keto reductase family. Aldo/keto reductase 2 subfamily.</text>
</comment>
<dbReference type="SUPFAM" id="SSF51430">
    <property type="entry name" value="NAD(P)-linked oxidoreductase"/>
    <property type="match status" value="1"/>
</dbReference>
<dbReference type="EMBL" id="NAJM01000038">
    <property type="protein sequence ID" value="RVX68379.1"/>
    <property type="molecule type" value="Genomic_DNA"/>
</dbReference>
<accession>A0A438MX97</accession>
<name>A0A438MX97_EXOME</name>
<keyword evidence="1" id="KW-0521">NADP</keyword>
<gene>
    <name evidence="5" type="ORF">B0A52_07379</name>
</gene>
<dbReference type="Gene3D" id="3.20.20.100">
    <property type="entry name" value="NADP-dependent oxidoreductase domain"/>
    <property type="match status" value="1"/>
</dbReference>
<dbReference type="InterPro" id="IPR036812">
    <property type="entry name" value="NAD(P)_OxRdtase_dom_sf"/>
</dbReference>
<reference evidence="5 6" key="1">
    <citation type="submission" date="2017-03" db="EMBL/GenBank/DDBJ databases">
        <title>Genomes of endolithic fungi from Antarctica.</title>
        <authorList>
            <person name="Coleine C."/>
            <person name="Masonjones S."/>
            <person name="Stajich J.E."/>
        </authorList>
    </citation>
    <scope>NUCLEOTIDE SEQUENCE [LARGE SCALE GENOMIC DNA]</scope>
    <source>
        <strain evidence="5 6">CCFEE 6314</strain>
    </source>
</reference>
<dbReference type="PANTHER" id="PTHR43364:SF7">
    <property type="entry name" value="NADP-DEPENDENT OXIDOREDUCTASE DOMAIN-CONTAINING PROTEIN-RELATED"/>
    <property type="match status" value="1"/>
</dbReference>
<evidence type="ECO:0000256" key="2">
    <source>
        <dbReference type="ARBA" id="ARBA00023002"/>
    </source>
</evidence>
<dbReference type="GO" id="GO:0016491">
    <property type="term" value="F:oxidoreductase activity"/>
    <property type="evidence" value="ECO:0007669"/>
    <property type="project" value="UniProtKB-KW"/>
</dbReference>
<dbReference type="VEuPathDB" id="FungiDB:PV10_03066"/>
<dbReference type="Pfam" id="PF00248">
    <property type="entry name" value="Aldo_ket_red"/>
    <property type="match status" value="1"/>
</dbReference>
<sequence>MTTPAASMLTTPAAPLPVSPLGRHRLLAPSAGVLVSPLCLGAMNFGTAWEKMLGKCTKETAFEILDYFYEQGGNFLDTANDYQAEESEQWIGEWLVSRGSQRRDEMVIATKFTNGFKVLSDPRLQQSNFGSNNSKSLLTSVNASLQKLQTSYIDLLYVHYWDFTTGVEELMQSLNHLVASGKILYLGVSDTPAWVVVKANEYARSHGLRPFSVYQGRWSAAVRDFERDIIPMCLDQGMGIAPWGALGGGMFKPTQQGVIGESGRNMASLSLGTEEQVSRVLEKIANARRRPVPLTSIALAYVMHKAPYTFPIVGGRKVEHLKSNIEALTVRLSQEEIEEIDGAYPFDLGFPMNFVSGGKRSRIQGPDDIVFTKRMGHPDFVKGTQPILPPAEAENLEGGERAEALGYRISDGD</sequence>
<comment type="caution">
    <text evidence="5">The sequence shown here is derived from an EMBL/GenBank/DDBJ whole genome shotgun (WGS) entry which is preliminary data.</text>
</comment>
<dbReference type="PANTHER" id="PTHR43364">
    <property type="entry name" value="NADH-SPECIFIC METHYLGLYOXAL REDUCTASE-RELATED"/>
    <property type="match status" value="1"/>
</dbReference>
<evidence type="ECO:0000259" key="4">
    <source>
        <dbReference type="Pfam" id="PF00248"/>
    </source>
</evidence>
<dbReference type="InterPro" id="IPR023210">
    <property type="entry name" value="NADP_OxRdtase_dom"/>
</dbReference>
<organism evidence="5 6">
    <name type="scientific">Exophiala mesophila</name>
    <name type="common">Black yeast-like fungus</name>
    <dbReference type="NCBI Taxonomy" id="212818"/>
    <lineage>
        <taxon>Eukaryota</taxon>
        <taxon>Fungi</taxon>
        <taxon>Dikarya</taxon>
        <taxon>Ascomycota</taxon>
        <taxon>Pezizomycotina</taxon>
        <taxon>Eurotiomycetes</taxon>
        <taxon>Chaetothyriomycetidae</taxon>
        <taxon>Chaetothyriales</taxon>
        <taxon>Herpotrichiellaceae</taxon>
        <taxon>Exophiala</taxon>
    </lineage>
</organism>
<evidence type="ECO:0000256" key="1">
    <source>
        <dbReference type="ARBA" id="ARBA00022857"/>
    </source>
</evidence>
<keyword evidence="2" id="KW-0560">Oxidoreductase</keyword>
<protein>
    <recommendedName>
        <fullName evidence="4">NADP-dependent oxidoreductase domain-containing protein</fullName>
    </recommendedName>
</protein>
<feature type="domain" description="NADP-dependent oxidoreductase" evidence="4">
    <location>
        <begin position="37"/>
        <end position="343"/>
    </location>
</feature>
<evidence type="ECO:0000313" key="5">
    <source>
        <dbReference type="EMBL" id="RVX68379.1"/>
    </source>
</evidence>